<dbReference type="PRINTS" id="PR00830">
    <property type="entry name" value="ENDOLAPTASE"/>
</dbReference>
<dbReference type="InterPro" id="IPR016032">
    <property type="entry name" value="Sig_transdc_resp-reg_C-effctor"/>
</dbReference>
<dbReference type="SMART" id="SM00382">
    <property type="entry name" value="AAA"/>
    <property type="match status" value="1"/>
</dbReference>
<dbReference type="PANTHER" id="PTHR16305:SF28">
    <property type="entry name" value="GUANYLATE CYCLASE DOMAIN-CONTAINING PROTEIN"/>
    <property type="match status" value="1"/>
</dbReference>
<dbReference type="InterPro" id="IPR000792">
    <property type="entry name" value="Tscrpt_reg_LuxR_C"/>
</dbReference>
<dbReference type="PRINTS" id="PR00038">
    <property type="entry name" value="HTHLUXR"/>
</dbReference>
<dbReference type="SMART" id="SM00421">
    <property type="entry name" value="HTH_LUXR"/>
    <property type="match status" value="1"/>
</dbReference>
<dbReference type="Pfam" id="PF00196">
    <property type="entry name" value="GerE"/>
    <property type="match status" value="1"/>
</dbReference>
<dbReference type="GO" id="GO:0005737">
    <property type="term" value="C:cytoplasm"/>
    <property type="evidence" value="ECO:0007669"/>
    <property type="project" value="TreeGrafter"/>
</dbReference>
<keyword evidence="6" id="KW-1185">Reference proteome</keyword>
<keyword evidence="2" id="KW-0067">ATP-binding</keyword>
<dbReference type="GO" id="GO:0006355">
    <property type="term" value="P:regulation of DNA-templated transcription"/>
    <property type="evidence" value="ECO:0007669"/>
    <property type="project" value="InterPro"/>
</dbReference>
<dbReference type="PANTHER" id="PTHR16305">
    <property type="entry name" value="TESTICULAR SOLUBLE ADENYLYL CYCLASE"/>
    <property type="match status" value="1"/>
</dbReference>
<dbReference type="GO" id="GO:0004016">
    <property type="term" value="F:adenylate cyclase activity"/>
    <property type="evidence" value="ECO:0007669"/>
    <property type="project" value="TreeGrafter"/>
</dbReference>
<dbReference type="Proteomes" id="UP000245711">
    <property type="component" value="Chromosome"/>
</dbReference>
<evidence type="ECO:0000259" key="4">
    <source>
        <dbReference type="SMART" id="SM00421"/>
    </source>
</evidence>
<dbReference type="SUPFAM" id="SSF52540">
    <property type="entry name" value="P-loop containing nucleoside triphosphate hydrolases"/>
    <property type="match status" value="1"/>
</dbReference>
<dbReference type="InterPro" id="IPR027417">
    <property type="entry name" value="P-loop_NTPase"/>
</dbReference>
<dbReference type="AlphaFoldDB" id="A0A2S2BVI0"/>
<organism evidence="5 6">
    <name type="scientific">Rhodococcus oxybenzonivorans</name>
    <dbReference type="NCBI Taxonomy" id="1990687"/>
    <lineage>
        <taxon>Bacteria</taxon>
        <taxon>Bacillati</taxon>
        <taxon>Actinomycetota</taxon>
        <taxon>Actinomycetes</taxon>
        <taxon>Mycobacteriales</taxon>
        <taxon>Nocardiaceae</taxon>
        <taxon>Rhodococcus</taxon>
    </lineage>
</organism>
<dbReference type="InterPro" id="IPR011990">
    <property type="entry name" value="TPR-like_helical_dom_sf"/>
</dbReference>
<proteinExistence type="predicted"/>
<feature type="domain" description="HTH luxR-type" evidence="4">
    <location>
        <begin position="831"/>
        <end position="888"/>
    </location>
</feature>
<dbReference type="Gene3D" id="3.40.50.300">
    <property type="entry name" value="P-loop containing nucleotide triphosphate hydrolases"/>
    <property type="match status" value="1"/>
</dbReference>
<dbReference type="OrthoDB" id="3197423at2"/>
<name>A0A2S2BVI0_9NOCA</name>
<keyword evidence="1" id="KW-0547">Nucleotide-binding</keyword>
<sequence length="895" mass="97479">MGFMTTTSKNAPRSITDPWPLIGRAAEVEDVCARIRSNRSVLLAGPAGVGKSRLAGEVLDELAREGVQTVRISATTASSNIPLGVFAPILPTTAWAGKSGAVNDRADLLSRCATTLVEQYQPARLVLLVDDIHLVDDMSATLLYQLADTDRVTILATYRTKETSPEHVVGLWKNELVDRLDVEGLDTGHIHEMIRRALGGPVDDATMAYLAGKVQGNMLFLRELVISLYERGTLRDDNGIWRLQGEFEATDRLVELVTSRIGVLTPDEHTLMAYLAFGEPLTLSEIERLSTLECTHQLEQKGLVVTEMGGSDIQLRTAHPLYSEVLRGSLPLLRSRELVRRLADTLEHGGPQTDQRLMRTAEWRLLGGGGDPHTMLAAAHVTRWHYDFGLAERMVSAVLNEEPTNFDARILRAQLAGLRGNTRESARLLSSLADSARTADEVLRVAVARLDHRAIYAGTVEEGLGVAYEAERALAGTPYVNDIAARRAALILGKEGPAGAVAVTEGLLSEATGSALVWACMPGAYSLARTGRIDEALDAAALGHRVQLELDEPMDWYPCMHRFYEAEAHTHAGRFDRAEEISRTEYRAAVDHQAIEAQALFCWQRAKTVTECGNPHRAIRLLLTAISIYRQLGRPQFVHFCNYYLAVAQAMAGAPLEGRKYLADLDSSGFPSTWFMGVDPIHSSGWVNALSGDLRRAHADFERAVAEGGRIGDLVGAIAAAHSLARTGAPRRARELCTSLARAIEGELVVARVAHIHALDSADPEELGEVSERFERMGATLLAAEAASDAAPIWQERGDRRRATACRLRANVLAGKCENPVTLSLSGADWSSKLTAAEKETALLAASGRSNKVIATQLSISIRTVENRLQGVYVKLGIHGRHELPGVVSEYTETN</sequence>
<dbReference type="CDD" id="cd06170">
    <property type="entry name" value="LuxR_C_like"/>
    <property type="match status" value="1"/>
</dbReference>
<accession>A0A2S2BVI0</accession>
<dbReference type="KEGG" id="roz:CBI38_14820"/>
<evidence type="ECO:0000259" key="3">
    <source>
        <dbReference type="SMART" id="SM00382"/>
    </source>
</evidence>
<dbReference type="EMBL" id="CP021354">
    <property type="protein sequence ID" value="AWK72650.1"/>
    <property type="molecule type" value="Genomic_DNA"/>
</dbReference>
<evidence type="ECO:0000313" key="5">
    <source>
        <dbReference type="EMBL" id="AWK72650.1"/>
    </source>
</evidence>
<dbReference type="InterPro" id="IPR003593">
    <property type="entry name" value="AAA+_ATPase"/>
</dbReference>
<feature type="domain" description="AAA+ ATPase" evidence="3">
    <location>
        <begin position="37"/>
        <end position="183"/>
    </location>
</feature>
<evidence type="ECO:0000256" key="2">
    <source>
        <dbReference type="ARBA" id="ARBA00022840"/>
    </source>
</evidence>
<dbReference type="InterPro" id="IPR036388">
    <property type="entry name" value="WH-like_DNA-bd_sf"/>
</dbReference>
<evidence type="ECO:0000256" key="1">
    <source>
        <dbReference type="ARBA" id="ARBA00022741"/>
    </source>
</evidence>
<reference evidence="5 6" key="1">
    <citation type="submission" date="2017-05" db="EMBL/GenBank/DDBJ databases">
        <title>Isolation of Rhodococcus sp. S2-17 biodegrading of BP-3.</title>
        <authorList>
            <person name="Lee Y."/>
            <person name="Kim K.H."/>
            <person name="Chun B.H."/>
            <person name="Jung H.S."/>
            <person name="Jeon C.O."/>
        </authorList>
    </citation>
    <scope>NUCLEOTIDE SEQUENCE [LARGE SCALE GENOMIC DNA]</scope>
    <source>
        <strain evidence="5 6">S2-17</strain>
    </source>
</reference>
<dbReference type="Gene3D" id="1.25.40.10">
    <property type="entry name" value="Tetratricopeptide repeat domain"/>
    <property type="match status" value="1"/>
</dbReference>
<dbReference type="GO" id="GO:0005524">
    <property type="term" value="F:ATP binding"/>
    <property type="evidence" value="ECO:0007669"/>
    <property type="project" value="UniProtKB-KW"/>
</dbReference>
<protein>
    <submittedName>
        <fullName evidence="5">Uncharacterized protein</fullName>
    </submittedName>
</protein>
<dbReference type="InterPro" id="IPR041664">
    <property type="entry name" value="AAA_16"/>
</dbReference>
<evidence type="ECO:0000313" key="6">
    <source>
        <dbReference type="Proteomes" id="UP000245711"/>
    </source>
</evidence>
<dbReference type="GO" id="GO:0003677">
    <property type="term" value="F:DNA binding"/>
    <property type="evidence" value="ECO:0007669"/>
    <property type="project" value="InterPro"/>
</dbReference>
<dbReference type="SUPFAM" id="SSF46894">
    <property type="entry name" value="C-terminal effector domain of the bipartite response regulators"/>
    <property type="match status" value="1"/>
</dbReference>
<dbReference type="Pfam" id="PF13191">
    <property type="entry name" value="AAA_16"/>
    <property type="match status" value="1"/>
</dbReference>
<gene>
    <name evidence="5" type="ORF">CBI38_14820</name>
</gene>
<dbReference type="Gene3D" id="1.10.10.10">
    <property type="entry name" value="Winged helix-like DNA-binding domain superfamily/Winged helix DNA-binding domain"/>
    <property type="match status" value="1"/>
</dbReference>